<dbReference type="GO" id="GO:0006355">
    <property type="term" value="P:regulation of DNA-templated transcription"/>
    <property type="evidence" value="ECO:0007669"/>
    <property type="project" value="InterPro"/>
</dbReference>
<feature type="compositionally biased region" description="Pro residues" evidence="1">
    <location>
        <begin position="231"/>
        <end position="243"/>
    </location>
</feature>
<feature type="region of interest" description="Disordered" evidence="1">
    <location>
        <begin position="757"/>
        <end position="782"/>
    </location>
</feature>
<protein>
    <recommendedName>
        <fullName evidence="2">RFX-type winged-helix domain-containing protein</fullName>
    </recommendedName>
</protein>
<accession>L8GI10</accession>
<feature type="domain" description="RFX-type winged-helix" evidence="2">
    <location>
        <begin position="87"/>
        <end position="155"/>
    </location>
</feature>
<organism evidence="3 4">
    <name type="scientific">Acanthamoeba castellanii (strain ATCC 30010 / Neff)</name>
    <dbReference type="NCBI Taxonomy" id="1257118"/>
    <lineage>
        <taxon>Eukaryota</taxon>
        <taxon>Amoebozoa</taxon>
        <taxon>Discosea</taxon>
        <taxon>Longamoebia</taxon>
        <taxon>Centramoebida</taxon>
        <taxon>Acanthamoebidae</taxon>
        <taxon>Acanthamoeba</taxon>
    </lineage>
</organism>
<dbReference type="RefSeq" id="XP_004334723.1">
    <property type="nucleotide sequence ID" value="XM_004334675.1"/>
</dbReference>
<dbReference type="Proteomes" id="UP000011083">
    <property type="component" value="Unassembled WGS sequence"/>
</dbReference>
<name>L8GI10_ACACF</name>
<dbReference type="KEGG" id="acan:ACA1_092200"/>
<evidence type="ECO:0000256" key="1">
    <source>
        <dbReference type="SAM" id="MobiDB-lite"/>
    </source>
</evidence>
<dbReference type="Gene3D" id="1.10.10.10">
    <property type="entry name" value="Winged helix-like DNA-binding domain superfamily/Winged helix DNA-binding domain"/>
    <property type="match status" value="1"/>
</dbReference>
<sequence length="824" mass="91179">MERDGHRDTGRSGDSGSGAGGKRRYGADDDTDDADHGADRGERDEHDDAEEQQDTKKKVKRKRKSGEHGASSDAGRLSRKEAVPHIKRWLREHVVEREEGSLLKRELFCMQSNLNPTNDATFGRMVNAVFPNVQQRRLRRDSHIKKWHYCGIAYRSGGGALSPPISAAATTHTATSVVGSPFATTTTTSTTSTSDASLATFSSASAYHPSPPHSNYHPPHHHPPPAYRHGYPPPPPSYYSSLGPPPPLYTPSYPDQAYRAPTSAPTHAYGAPLPAYALHHHPASSYVGRFHSRLLPVPVPLDELTAVPPYHHPSAQPPLLPSTSEPFGGLPPVPAFSRVEGQLARVYSHSNSYSPAPDESGPGKGKALADRHEIGNGLTASTSGSPPSMWLRNVDNSLPFLNQLHLYASFYRREMWGFEPLNPLCMKTDTLRYLFMTEEGSKERSPLSLCTHYALCAGALLSGHFAQAKEHFAAAREHLGYVFDSSNYDVACTLCYITSVLCGQLYVRAEGYYLTLGMETCENIGAQNDDLYTMLVKSCAIYLHRIDEEASTLLQAKSVPRWRKPWKQGKYYVEQYKYGKFVSALQECAVETLKQLVVLLLRPPHQPPTPEEWWTLREASAWREGTITGLEQLYLYDPPRQLTTFLRAYVIFARAVCNLRVNLVDDTQQASSDFLQLLSRCNRGVVACVFSDLWWTGACAEAFVGLVVFLHRERRRDLVNLALALLALVKSDLVWADQMHGRLVALNIVPTTTDDGGCEGEGGGIPIKQEKEERQRSGDDAHDLNSLGYLGHHKLKATVEEDGSAQLIGTASATRQAKAQKNKM</sequence>
<gene>
    <name evidence="3" type="ORF">ACA1_092200</name>
</gene>
<proteinExistence type="predicted"/>
<feature type="region of interest" description="Disordered" evidence="1">
    <location>
        <begin position="349"/>
        <end position="369"/>
    </location>
</feature>
<feature type="region of interest" description="Disordered" evidence="1">
    <location>
        <begin position="1"/>
        <end position="79"/>
    </location>
</feature>
<dbReference type="GO" id="GO:0003677">
    <property type="term" value="F:DNA binding"/>
    <property type="evidence" value="ECO:0007669"/>
    <property type="project" value="InterPro"/>
</dbReference>
<evidence type="ECO:0000313" key="4">
    <source>
        <dbReference type="Proteomes" id="UP000011083"/>
    </source>
</evidence>
<keyword evidence="4" id="KW-1185">Reference proteome</keyword>
<feature type="region of interest" description="Disordered" evidence="1">
    <location>
        <begin position="208"/>
        <end position="243"/>
    </location>
</feature>
<dbReference type="InterPro" id="IPR036388">
    <property type="entry name" value="WH-like_DNA-bd_sf"/>
</dbReference>
<dbReference type="AlphaFoldDB" id="L8GI10"/>
<dbReference type="InterPro" id="IPR003150">
    <property type="entry name" value="DNA-bd_RFX"/>
</dbReference>
<dbReference type="GeneID" id="14913518"/>
<reference evidence="3 4" key="1">
    <citation type="journal article" date="2013" name="Genome Biol.">
        <title>Genome of Acanthamoeba castellanii highlights extensive lateral gene transfer and early evolution of tyrosine kinase signaling.</title>
        <authorList>
            <person name="Clarke M."/>
            <person name="Lohan A.J."/>
            <person name="Liu B."/>
            <person name="Lagkouvardos I."/>
            <person name="Roy S."/>
            <person name="Zafar N."/>
            <person name="Bertelli C."/>
            <person name="Schilde C."/>
            <person name="Kianianmomeni A."/>
            <person name="Burglin T.R."/>
            <person name="Frech C."/>
            <person name="Turcotte B."/>
            <person name="Kopec K.O."/>
            <person name="Synnott J.M."/>
            <person name="Choo C."/>
            <person name="Paponov I."/>
            <person name="Finkler A."/>
            <person name="Soon Heng Tan C."/>
            <person name="Hutchins A.P."/>
            <person name="Weinmeier T."/>
            <person name="Rattei T."/>
            <person name="Chu J.S."/>
            <person name="Gimenez G."/>
            <person name="Irimia M."/>
            <person name="Rigden D.J."/>
            <person name="Fitzpatrick D.A."/>
            <person name="Lorenzo-Morales J."/>
            <person name="Bateman A."/>
            <person name="Chiu C.H."/>
            <person name="Tang P."/>
            <person name="Hegemann P."/>
            <person name="Fromm H."/>
            <person name="Raoult D."/>
            <person name="Greub G."/>
            <person name="Miranda-Saavedra D."/>
            <person name="Chen N."/>
            <person name="Nash P."/>
            <person name="Ginger M.L."/>
            <person name="Horn M."/>
            <person name="Schaap P."/>
            <person name="Caler L."/>
            <person name="Loftus B."/>
        </authorList>
    </citation>
    <scope>NUCLEOTIDE SEQUENCE [LARGE SCALE GENOMIC DNA]</scope>
    <source>
        <strain evidence="3 4">Neff</strain>
    </source>
</reference>
<dbReference type="Pfam" id="PF02257">
    <property type="entry name" value="RFX_DNA_binding"/>
    <property type="match status" value="1"/>
</dbReference>
<dbReference type="InterPro" id="IPR036390">
    <property type="entry name" value="WH_DNA-bd_sf"/>
</dbReference>
<evidence type="ECO:0000259" key="2">
    <source>
        <dbReference type="Pfam" id="PF02257"/>
    </source>
</evidence>
<dbReference type="SUPFAM" id="SSF46785">
    <property type="entry name" value="Winged helix' DNA-binding domain"/>
    <property type="match status" value="1"/>
</dbReference>
<dbReference type="VEuPathDB" id="AmoebaDB:ACA1_092200"/>
<feature type="compositionally biased region" description="Basic and acidic residues" evidence="1">
    <location>
        <begin position="768"/>
        <end position="782"/>
    </location>
</feature>
<feature type="compositionally biased region" description="Basic and acidic residues" evidence="1">
    <location>
        <begin position="1"/>
        <end position="11"/>
    </location>
</feature>
<feature type="compositionally biased region" description="Low complexity" evidence="1">
    <location>
        <begin position="208"/>
        <end position="217"/>
    </location>
</feature>
<dbReference type="EMBL" id="KB008103">
    <property type="protein sequence ID" value="ELR12710.1"/>
    <property type="molecule type" value="Genomic_DNA"/>
</dbReference>
<feature type="compositionally biased region" description="Basic and acidic residues" evidence="1">
    <location>
        <begin position="34"/>
        <end position="46"/>
    </location>
</feature>
<evidence type="ECO:0000313" key="3">
    <source>
        <dbReference type="EMBL" id="ELR12710.1"/>
    </source>
</evidence>